<protein>
    <submittedName>
        <fullName evidence="5">LacI family transcriptional regulator</fullName>
    </submittedName>
</protein>
<organism evidence="5 6">
    <name type="scientific">Parafrankia soli</name>
    <dbReference type="NCBI Taxonomy" id="2599596"/>
    <lineage>
        <taxon>Bacteria</taxon>
        <taxon>Bacillati</taxon>
        <taxon>Actinomycetota</taxon>
        <taxon>Actinomycetes</taxon>
        <taxon>Frankiales</taxon>
        <taxon>Frankiaceae</taxon>
        <taxon>Parafrankia</taxon>
    </lineage>
</organism>
<evidence type="ECO:0000256" key="3">
    <source>
        <dbReference type="ARBA" id="ARBA00023163"/>
    </source>
</evidence>
<feature type="domain" description="HTH lacI-type" evidence="4">
    <location>
        <begin position="8"/>
        <end position="62"/>
    </location>
</feature>
<evidence type="ECO:0000256" key="1">
    <source>
        <dbReference type="ARBA" id="ARBA00023015"/>
    </source>
</evidence>
<dbReference type="Proteomes" id="UP000179769">
    <property type="component" value="Unassembled WGS sequence"/>
</dbReference>
<evidence type="ECO:0000259" key="4">
    <source>
        <dbReference type="PROSITE" id="PS50932"/>
    </source>
</evidence>
<dbReference type="OrthoDB" id="9785139at2"/>
<dbReference type="PANTHER" id="PTHR30146">
    <property type="entry name" value="LACI-RELATED TRANSCRIPTIONAL REPRESSOR"/>
    <property type="match status" value="1"/>
</dbReference>
<dbReference type="EMBL" id="MAXA01000225">
    <property type="protein sequence ID" value="OHV27110.1"/>
    <property type="molecule type" value="Genomic_DNA"/>
</dbReference>
<keyword evidence="2" id="KW-0238">DNA-binding</keyword>
<keyword evidence="3" id="KW-0804">Transcription</keyword>
<dbReference type="InterPro" id="IPR010982">
    <property type="entry name" value="Lambda_DNA-bd_dom_sf"/>
</dbReference>
<dbReference type="SMART" id="SM00354">
    <property type="entry name" value="HTH_LACI"/>
    <property type="match status" value="1"/>
</dbReference>
<evidence type="ECO:0000256" key="2">
    <source>
        <dbReference type="ARBA" id="ARBA00023125"/>
    </source>
</evidence>
<dbReference type="CDD" id="cd01392">
    <property type="entry name" value="HTH_LacI"/>
    <property type="match status" value="1"/>
</dbReference>
<accession>A0A1S1PZI6</accession>
<dbReference type="RefSeq" id="WP_071065092.1">
    <property type="nucleotide sequence ID" value="NZ_MAXA01000225.1"/>
</dbReference>
<keyword evidence="6" id="KW-1185">Reference proteome</keyword>
<dbReference type="PROSITE" id="PS50932">
    <property type="entry name" value="HTH_LACI_2"/>
    <property type="match status" value="1"/>
</dbReference>
<dbReference type="InterPro" id="IPR000843">
    <property type="entry name" value="HTH_LacI"/>
</dbReference>
<keyword evidence="1" id="KW-0805">Transcription regulation</keyword>
<dbReference type="GO" id="GO:0000976">
    <property type="term" value="F:transcription cis-regulatory region binding"/>
    <property type="evidence" value="ECO:0007669"/>
    <property type="project" value="TreeGrafter"/>
</dbReference>
<dbReference type="GO" id="GO:0003700">
    <property type="term" value="F:DNA-binding transcription factor activity"/>
    <property type="evidence" value="ECO:0007669"/>
    <property type="project" value="TreeGrafter"/>
</dbReference>
<dbReference type="InterPro" id="IPR028082">
    <property type="entry name" value="Peripla_BP_I"/>
</dbReference>
<dbReference type="InterPro" id="IPR046335">
    <property type="entry name" value="LacI/GalR-like_sensor"/>
</dbReference>
<gene>
    <name evidence="5" type="ORF">BBK14_21135</name>
</gene>
<evidence type="ECO:0000313" key="5">
    <source>
        <dbReference type="EMBL" id="OHV27110.1"/>
    </source>
</evidence>
<proteinExistence type="predicted"/>
<dbReference type="Gene3D" id="3.40.50.2300">
    <property type="match status" value="2"/>
</dbReference>
<dbReference type="SUPFAM" id="SSF53822">
    <property type="entry name" value="Periplasmic binding protein-like I"/>
    <property type="match status" value="1"/>
</dbReference>
<dbReference type="PROSITE" id="PS00356">
    <property type="entry name" value="HTH_LACI_1"/>
    <property type="match status" value="1"/>
</dbReference>
<reference evidence="6" key="1">
    <citation type="submission" date="2016-07" db="EMBL/GenBank/DDBJ databases">
        <title>Frankia sp. NRRL B-16219 Genome sequencing.</title>
        <authorList>
            <person name="Ghodhbane-Gtari F."/>
            <person name="Swanson E."/>
            <person name="Gueddou A."/>
            <person name="Louati M."/>
            <person name="Nouioui I."/>
            <person name="Hezbri K."/>
            <person name="Abebe-Akele F."/>
            <person name="Simpson S."/>
            <person name="Morris K."/>
            <person name="Thomas K."/>
            <person name="Gtari M."/>
            <person name="Tisa L.S."/>
        </authorList>
    </citation>
    <scope>NUCLEOTIDE SEQUENCE [LARGE SCALE GENOMIC DNA]</scope>
    <source>
        <strain evidence="6">NRRL B-16219</strain>
    </source>
</reference>
<name>A0A1S1PZI6_9ACTN</name>
<dbReference type="PANTHER" id="PTHR30146:SF109">
    <property type="entry name" value="HTH-TYPE TRANSCRIPTIONAL REGULATOR GALS"/>
    <property type="match status" value="1"/>
</dbReference>
<dbReference type="AlphaFoldDB" id="A0A1S1PZI6"/>
<dbReference type="SUPFAM" id="SSF47413">
    <property type="entry name" value="lambda repressor-like DNA-binding domains"/>
    <property type="match status" value="1"/>
</dbReference>
<dbReference type="CDD" id="cd01574">
    <property type="entry name" value="PBP1_LacI"/>
    <property type="match status" value="1"/>
</dbReference>
<sequence length="336" mass="35181">MPASGRPPALTDVARLVGVSHQTVSRVVNNHPGVRPRTRERVLAGLRELGYRPNPAARALATGRSRTLGVLALTGTLYGPTSTLYAVEQAARAADYQVTVVSLHSLDPGAVRQALGRLLAGGIDGVVAIAPLLDATDALSAVATRLPLVAVEGRPDGNIATVSVDQEHGARTATEHLLAAGHPTVRHVAGPSDWYEGAGRIAGWRAALEAAGAAVHPPLAGDWTARAGFAAGRQLAHEPDLTAVFVANDQMALGVLRALREGGRRVPEDVSVVGFDDIPEAAYFSPPLTTLRQDFTEVGRQSLRSLLEQVETGATGRAHVVIPPELVLRRSTAPPP</sequence>
<dbReference type="Gene3D" id="1.10.260.40">
    <property type="entry name" value="lambda repressor-like DNA-binding domains"/>
    <property type="match status" value="1"/>
</dbReference>
<dbReference type="Pfam" id="PF13377">
    <property type="entry name" value="Peripla_BP_3"/>
    <property type="match status" value="1"/>
</dbReference>
<comment type="caution">
    <text evidence="5">The sequence shown here is derived from an EMBL/GenBank/DDBJ whole genome shotgun (WGS) entry which is preliminary data.</text>
</comment>
<dbReference type="Pfam" id="PF00356">
    <property type="entry name" value="LacI"/>
    <property type="match status" value="1"/>
</dbReference>
<evidence type="ECO:0000313" key="6">
    <source>
        <dbReference type="Proteomes" id="UP000179769"/>
    </source>
</evidence>